<protein>
    <recommendedName>
        <fullName evidence="5">UBC core domain-containing protein</fullName>
    </recommendedName>
</protein>
<accession>A0A8T0I2H7</accession>
<evidence type="ECO:0000313" key="6">
    <source>
        <dbReference type="EMBL" id="KAG0577654.1"/>
    </source>
</evidence>
<keyword evidence="7" id="KW-1185">Reference proteome</keyword>
<dbReference type="PROSITE" id="PS00183">
    <property type="entry name" value="UBC_1"/>
    <property type="match status" value="1"/>
</dbReference>
<keyword evidence="2 4" id="KW-0833">Ubl conjugation pathway</keyword>
<dbReference type="SUPFAM" id="SSF54495">
    <property type="entry name" value="UBC-like"/>
    <property type="match status" value="1"/>
</dbReference>
<evidence type="ECO:0000259" key="5">
    <source>
        <dbReference type="PROSITE" id="PS50127"/>
    </source>
</evidence>
<dbReference type="Gene3D" id="3.10.110.10">
    <property type="entry name" value="Ubiquitin Conjugating Enzyme"/>
    <property type="match status" value="1"/>
</dbReference>
<dbReference type="Pfam" id="PF00179">
    <property type="entry name" value="UQ_con"/>
    <property type="match status" value="1"/>
</dbReference>
<dbReference type="InterPro" id="IPR050113">
    <property type="entry name" value="Ub_conjugating_enzyme"/>
</dbReference>
<evidence type="ECO:0000313" key="7">
    <source>
        <dbReference type="Proteomes" id="UP000822688"/>
    </source>
</evidence>
<proteinExistence type="inferred from homology"/>
<evidence type="ECO:0000256" key="3">
    <source>
        <dbReference type="PROSITE-ProRule" id="PRU10133"/>
    </source>
</evidence>
<sequence>MSGGIARGRLSEERKAWRKNHPHGFVAKPETGDDGALNLMIWRCTIPGKVGTDWEGGSYPVTIYFSEEYPTRAPKCMFPKGFFHPNVYDTGDVCLSIIGSDWRPAISVKQILEGIQELLDDPNLASAAQHQAYNLFYKDRASYNRRIKKQAEKYPAPPI</sequence>
<reference evidence="6" key="1">
    <citation type="submission" date="2020-06" db="EMBL/GenBank/DDBJ databases">
        <title>WGS assembly of Ceratodon purpureus strain R40.</title>
        <authorList>
            <person name="Carey S.B."/>
            <person name="Jenkins J."/>
            <person name="Shu S."/>
            <person name="Lovell J.T."/>
            <person name="Sreedasyam A."/>
            <person name="Maumus F."/>
            <person name="Tiley G.P."/>
            <person name="Fernandez-Pozo N."/>
            <person name="Barry K."/>
            <person name="Chen C."/>
            <person name="Wang M."/>
            <person name="Lipzen A."/>
            <person name="Daum C."/>
            <person name="Saski C.A."/>
            <person name="Payton A.C."/>
            <person name="Mcbreen J.C."/>
            <person name="Conrad R.E."/>
            <person name="Kollar L.M."/>
            <person name="Olsson S."/>
            <person name="Huttunen S."/>
            <person name="Landis J.B."/>
            <person name="Wickett N.J."/>
            <person name="Johnson M.G."/>
            <person name="Rensing S.A."/>
            <person name="Grimwood J."/>
            <person name="Schmutz J."/>
            <person name="Mcdaniel S.F."/>
        </authorList>
    </citation>
    <scope>NUCLEOTIDE SEQUENCE</scope>
    <source>
        <strain evidence="6">R40</strain>
    </source>
</reference>
<evidence type="ECO:0000256" key="4">
    <source>
        <dbReference type="RuleBase" id="RU362109"/>
    </source>
</evidence>
<dbReference type="SMART" id="SM00212">
    <property type="entry name" value="UBCc"/>
    <property type="match status" value="1"/>
</dbReference>
<feature type="active site" description="Glycyl thioester intermediate" evidence="3">
    <location>
        <position position="94"/>
    </location>
</feature>
<keyword evidence="4" id="KW-0067">ATP-binding</keyword>
<keyword evidence="4" id="KW-0547">Nucleotide-binding</keyword>
<dbReference type="CDD" id="cd23798">
    <property type="entry name" value="UBCc_UBE2I"/>
    <property type="match status" value="1"/>
</dbReference>
<dbReference type="PROSITE" id="PS50127">
    <property type="entry name" value="UBC_2"/>
    <property type="match status" value="1"/>
</dbReference>
<dbReference type="InterPro" id="IPR016135">
    <property type="entry name" value="UBQ-conjugating_enzyme/RWD"/>
</dbReference>
<dbReference type="InterPro" id="IPR000608">
    <property type="entry name" value="UBC"/>
</dbReference>
<feature type="domain" description="UBC core" evidence="5">
    <location>
        <begin position="5"/>
        <end position="156"/>
    </location>
</feature>
<evidence type="ECO:0000256" key="1">
    <source>
        <dbReference type="ARBA" id="ARBA00022679"/>
    </source>
</evidence>
<dbReference type="FunFam" id="3.10.110.10:FF:000108">
    <property type="entry name" value="Ubiquitin-conjugating enzyme family protein"/>
    <property type="match status" value="1"/>
</dbReference>
<dbReference type="EMBL" id="CM026425">
    <property type="protein sequence ID" value="KAG0577654.1"/>
    <property type="molecule type" value="Genomic_DNA"/>
</dbReference>
<dbReference type="InterPro" id="IPR023313">
    <property type="entry name" value="UBQ-conjugating_AS"/>
</dbReference>
<dbReference type="OrthoDB" id="6600758at2759"/>
<gene>
    <name evidence="6" type="ORF">KC19_5G170400</name>
</gene>
<dbReference type="PANTHER" id="PTHR24067">
    <property type="entry name" value="UBIQUITIN-CONJUGATING ENZYME E2"/>
    <property type="match status" value="1"/>
</dbReference>
<dbReference type="GO" id="GO:0005524">
    <property type="term" value="F:ATP binding"/>
    <property type="evidence" value="ECO:0007669"/>
    <property type="project" value="UniProtKB-UniRule"/>
</dbReference>
<comment type="caution">
    <text evidence="6">The sequence shown here is derived from an EMBL/GenBank/DDBJ whole genome shotgun (WGS) entry which is preliminary data.</text>
</comment>
<dbReference type="Proteomes" id="UP000822688">
    <property type="component" value="Chromosome 5"/>
</dbReference>
<name>A0A8T0I2H7_CERPU</name>
<evidence type="ECO:0000256" key="2">
    <source>
        <dbReference type="ARBA" id="ARBA00022786"/>
    </source>
</evidence>
<dbReference type="AlphaFoldDB" id="A0A8T0I2H7"/>
<dbReference type="GO" id="GO:0016740">
    <property type="term" value="F:transferase activity"/>
    <property type="evidence" value="ECO:0007669"/>
    <property type="project" value="UniProtKB-KW"/>
</dbReference>
<keyword evidence="1" id="KW-0808">Transferase</keyword>
<comment type="similarity">
    <text evidence="4">Belongs to the ubiquitin-conjugating enzyme family.</text>
</comment>
<organism evidence="6 7">
    <name type="scientific">Ceratodon purpureus</name>
    <name type="common">Fire moss</name>
    <name type="synonym">Dicranum purpureum</name>
    <dbReference type="NCBI Taxonomy" id="3225"/>
    <lineage>
        <taxon>Eukaryota</taxon>
        <taxon>Viridiplantae</taxon>
        <taxon>Streptophyta</taxon>
        <taxon>Embryophyta</taxon>
        <taxon>Bryophyta</taxon>
        <taxon>Bryophytina</taxon>
        <taxon>Bryopsida</taxon>
        <taxon>Dicranidae</taxon>
        <taxon>Pseudoditrichales</taxon>
        <taxon>Ditrichaceae</taxon>
        <taxon>Ceratodon</taxon>
    </lineage>
</organism>